<dbReference type="RefSeq" id="WP_012154761.1">
    <property type="nucleotide sequence ID" value="NC_009901.1"/>
</dbReference>
<evidence type="ECO:0000256" key="1">
    <source>
        <dbReference type="SAM" id="Phobius"/>
    </source>
</evidence>
<keyword evidence="3" id="KW-1185">Reference proteome</keyword>
<keyword evidence="1" id="KW-0812">Transmembrane</keyword>
<name>A8H2Q0_SHEPA</name>
<evidence type="ECO:0000313" key="3">
    <source>
        <dbReference type="Proteomes" id="UP000002608"/>
    </source>
</evidence>
<dbReference type="AlphaFoldDB" id="A8H2Q0"/>
<feature type="transmembrane region" description="Helical" evidence="1">
    <location>
        <begin position="169"/>
        <end position="190"/>
    </location>
</feature>
<protein>
    <submittedName>
        <fullName evidence="2">Uncharacterized protein</fullName>
    </submittedName>
</protein>
<accession>A8H2Q0</accession>
<feature type="transmembrane region" description="Helical" evidence="1">
    <location>
        <begin position="210"/>
        <end position="234"/>
    </location>
</feature>
<reference evidence="2 3" key="1">
    <citation type="submission" date="2007-10" db="EMBL/GenBank/DDBJ databases">
        <title>Complete sequence of Shewanella pealeana ATCC 700345.</title>
        <authorList>
            <consortium name="US DOE Joint Genome Institute"/>
            <person name="Copeland A."/>
            <person name="Lucas S."/>
            <person name="Lapidus A."/>
            <person name="Barry K."/>
            <person name="Glavina del Rio T."/>
            <person name="Dalin E."/>
            <person name="Tice H."/>
            <person name="Pitluck S."/>
            <person name="Chertkov O."/>
            <person name="Brettin T."/>
            <person name="Bruce D."/>
            <person name="Detter J.C."/>
            <person name="Han C."/>
            <person name="Schmutz J."/>
            <person name="Larimer F."/>
            <person name="Land M."/>
            <person name="Hauser L."/>
            <person name="Kyrpides N."/>
            <person name="Kim E."/>
            <person name="Zhao J.-S.Z."/>
            <person name="Manno D."/>
            <person name="Hawari J."/>
            <person name="Richardson P."/>
        </authorList>
    </citation>
    <scope>NUCLEOTIDE SEQUENCE [LARGE SCALE GENOMIC DNA]</scope>
    <source>
        <strain evidence="3">ATCC 700345 / ANG-SQ1</strain>
    </source>
</reference>
<gene>
    <name evidence="2" type="ordered locus">Spea_1512</name>
</gene>
<organism evidence="2 3">
    <name type="scientific">Shewanella pealeana (strain ATCC 700345 / ANG-SQ1)</name>
    <dbReference type="NCBI Taxonomy" id="398579"/>
    <lineage>
        <taxon>Bacteria</taxon>
        <taxon>Pseudomonadati</taxon>
        <taxon>Pseudomonadota</taxon>
        <taxon>Gammaproteobacteria</taxon>
        <taxon>Alteromonadales</taxon>
        <taxon>Shewanellaceae</taxon>
        <taxon>Shewanella</taxon>
    </lineage>
</organism>
<proteinExistence type="predicted"/>
<dbReference type="OrthoDB" id="6254572at2"/>
<feature type="transmembrane region" description="Helical" evidence="1">
    <location>
        <begin position="138"/>
        <end position="157"/>
    </location>
</feature>
<dbReference type="eggNOG" id="ENOG5033UAE">
    <property type="taxonomic scope" value="Bacteria"/>
</dbReference>
<keyword evidence="1" id="KW-1133">Transmembrane helix</keyword>
<evidence type="ECO:0000313" key="2">
    <source>
        <dbReference type="EMBL" id="ABV86837.1"/>
    </source>
</evidence>
<dbReference type="KEGG" id="spl:Spea_1512"/>
<dbReference type="HOGENOM" id="CLU_908802_0_0_6"/>
<dbReference type="EMBL" id="CP000851">
    <property type="protein sequence ID" value="ABV86837.1"/>
    <property type="molecule type" value="Genomic_DNA"/>
</dbReference>
<keyword evidence="1" id="KW-0472">Membrane</keyword>
<dbReference type="Proteomes" id="UP000002608">
    <property type="component" value="Chromosome"/>
</dbReference>
<sequence>MKISSLSLELASGQTQEFGAVTSRTNLKHRLKEVLDCVVFEEPSVDGSGALTMPMLIVQIKMKQCEITFTYDLLSKEEGLLALYYTSAKGGRERQKEFGFVSFGELEDHLQRLLSESETKFVEYYFPKQTQVSQAIKYLGLAYITAACLGLLSFIFLSDVIWHDDIFNSAYIAVGVIYALTLPILLLKALSQEGRERAEQVGQSTSKQVFAILVGNIILSFALVAGGCNLWHVISAKPTELDITFSDKNQDYWGKNCKGGVNIEHFSGTVCLEDRAYWKIIHPGMRAVALGESSAIAFKVKAIALK</sequence>